<evidence type="ECO:0008006" key="3">
    <source>
        <dbReference type="Google" id="ProtNLM"/>
    </source>
</evidence>
<name>A0A2S9INQ4_9HYPH</name>
<dbReference type="Proteomes" id="UP000239434">
    <property type="component" value="Unassembled WGS sequence"/>
</dbReference>
<comment type="caution">
    <text evidence="1">The sequence shown here is derived from an EMBL/GenBank/DDBJ whole genome shotgun (WGS) entry which is preliminary data.</text>
</comment>
<reference evidence="1 2" key="1">
    <citation type="submission" date="2018-02" db="EMBL/GenBank/DDBJ databases">
        <title>The draft genome of Phyllobacterium sp. 1N-3.</title>
        <authorList>
            <person name="Liu L."/>
            <person name="Li L."/>
            <person name="Zhang X."/>
            <person name="Wang T."/>
            <person name="Liang L."/>
        </authorList>
    </citation>
    <scope>NUCLEOTIDE SEQUENCE [LARGE SCALE GENOMIC DNA]</scope>
    <source>
        <strain evidence="1 2">1N-3</strain>
    </source>
</reference>
<accession>A0A2S9INQ4</accession>
<dbReference type="AlphaFoldDB" id="A0A2S9INQ4"/>
<protein>
    <recommendedName>
        <fullName evidence="3">Peptidase S24/S26A/S26B/S26C domain-containing protein</fullName>
    </recommendedName>
</protein>
<dbReference type="EMBL" id="PVBR01000014">
    <property type="protein sequence ID" value="PRD42159.1"/>
    <property type="molecule type" value="Genomic_DNA"/>
</dbReference>
<evidence type="ECO:0000313" key="1">
    <source>
        <dbReference type="EMBL" id="PRD42159.1"/>
    </source>
</evidence>
<organism evidence="1 2">
    <name type="scientific">Phyllobacterium phragmitis</name>
    <dbReference type="NCBI Taxonomy" id="2670329"/>
    <lineage>
        <taxon>Bacteria</taxon>
        <taxon>Pseudomonadati</taxon>
        <taxon>Pseudomonadota</taxon>
        <taxon>Alphaproteobacteria</taxon>
        <taxon>Hyphomicrobiales</taxon>
        <taxon>Phyllobacteriaceae</taxon>
        <taxon>Phyllobacterium</taxon>
    </lineage>
</organism>
<evidence type="ECO:0000313" key="2">
    <source>
        <dbReference type="Proteomes" id="UP000239434"/>
    </source>
</evidence>
<proteinExistence type="predicted"/>
<gene>
    <name evidence="1" type="ORF">C5748_18460</name>
</gene>
<sequence length="91" mass="10345">MTPTLKGDRDYALMRPVSTYRGEGIYCVSDGIGFDFFRVEATMDGKRGLRLFGDNEMYADRFYTIEEFDCCVLGIVVVDLKVRNERLLAAA</sequence>
<keyword evidence="2" id="KW-1185">Reference proteome</keyword>